<dbReference type="PANTHER" id="PTHR37171">
    <property type="entry name" value="SERINE/THREONINE-PROTEIN KINASE YRZF-RELATED"/>
    <property type="match status" value="1"/>
</dbReference>
<dbReference type="EMBL" id="JALJOQ010000217">
    <property type="protein sequence ID" value="KAK9789021.1"/>
    <property type="molecule type" value="Genomic_DNA"/>
</dbReference>
<dbReference type="InterPro" id="IPR011009">
    <property type="entry name" value="Kinase-like_dom_sf"/>
</dbReference>
<comment type="caution">
    <text evidence="1">The sequence shown here is derived from an EMBL/GenBank/DDBJ whole genome shotgun (WGS) entry which is preliminary data.</text>
</comment>
<proteinExistence type="predicted"/>
<organism evidence="1 2">
    <name type="scientific">Symbiochloris irregularis</name>
    <dbReference type="NCBI Taxonomy" id="706552"/>
    <lineage>
        <taxon>Eukaryota</taxon>
        <taxon>Viridiplantae</taxon>
        <taxon>Chlorophyta</taxon>
        <taxon>core chlorophytes</taxon>
        <taxon>Trebouxiophyceae</taxon>
        <taxon>Trebouxiales</taxon>
        <taxon>Trebouxiaceae</taxon>
        <taxon>Symbiochloris</taxon>
    </lineage>
</organism>
<dbReference type="Gene3D" id="1.10.510.10">
    <property type="entry name" value="Transferase(Phosphotransferase) domain 1"/>
    <property type="match status" value="1"/>
</dbReference>
<accession>A0AAW1NP68</accession>
<evidence type="ECO:0000313" key="1">
    <source>
        <dbReference type="EMBL" id="KAK9789021.1"/>
    </source>
</evidence>
<dbReference type="PANTHER" id="PTHR37171:SF1">
    <property type="entry name" value="SERINE_THREONINE-PROTEIN KINASE YRZF-RELATED"/>
    <property type="match status" value="1"/>
</dbReference>
<sequence length="534" mass="57567">MILSPPFLGTGTAQPAVQASSKSQAIETAVARLKERLKEGGEDVGKDSLVSELADTGCTLLEICKPPDQRRTKGYVRSVRATLMAKLSASEMPVLQKIAELGGEELTQLLRRDFGTVGPFRLATLRELSLQYIQDHCWTSSLSPLTTRPSSYSKPRVVLPWRDAVAQGIANAASTSDQTRTIYTEASTVVANSKFSVLDHMQRSFFIVCNLVLEEDGIALGLSKQDLQGIALTESPDAYGGARLQSKADESGVIMQLCGELRGDGLEYGLLFTDECLWLARYVAEEEAEGDEGEEDDPPSGTLYLSECIFIDDDEMSPVAAVVMLARLARDAGKKAQEEGRGRAMCAIGSLPRERLTSELSILQGPLEALQGSAVPMVYGWGLTRRSQQPFFVMEPLVAVASTAELSRDEKELLLEHLKAIHGRGVAHGDLHTGVIMRAQDGIPRITDFSAARADASKAARASEMHHFARALVFGPSSRGPDLPELTVSAEGFAASKVEELPAILLSSAASAGVGVRNMARMSSWRRLKCGACP</sequence>
<evidence type="ECO:0008006" key="3">
    <source>
        <dbReference type="Google" id="ProtNLM"/>
    </source>
</evidence>
<gene>
    <name evidence="1" type="ORF">WJX73_010766</name>
</gene>
<evidence type="ECO:0000313" key="2">
    <source>
        <dbReference type="Proteomes" id="UP001465755"/>
    </source>
</evidence>
<dbReference type="SUPFAM" id="SSF56112">
    <property type="entry name" value="Protein kinase-like (PK-like)"/>
    <property type="match status" value="1"/>
</dbReference>
<keyword evidence="2" id="KW-1185">Reference proteome</keyword>
<dbReference type="Proteomes" id="UP001465755">
    <property type="component" value="Unassembled WGS sequence"/>
</dbReference>
<protein>
    <recommendedName>
        <fullName evidence="3">Protein kinase domain-containing protein</fullName>
    </recommendedName>
</protein>
<dbReference type="InterPro" id="IPR052396">
    <property type="entry name" value="Meiotic_Drive_Suppr_Kinase"/>
</dbReference>
<name>A0AAW1NP68_9CHLO</name>
<dbReference type="AlphaFoldDB" id="A0AAW1NP68"/>
<reference evidence="1 2" key="1">
    <citation type="journal article" date="2024" name="Nat. Commun.">
        <title>Phylogenomics reveals the evolutionary origins of lichenization in chlorophyte algae.</title>
        <authorList>
            <person name="Puginier C."/>
            <person name="Libourel C."/>
            <person name="Otte J."/>
            <person name="Skaloud P."/>
            <person name="Haon M."/>
            <person name="Grisel S."/>
            <person name="Petersen M."/>
            <person name="Berrin J.G."/>
            <person name="Delaux P.M."/>
            <person name="Dal Grande F."/>
            <person name="Keller J."/>
        </authorList>
    </citation>
    <scope>NUCLEOTIDE SEQUENCE [LARGE SCALE GENOMIC DNA]</scope>
    <source>
        <strain evidence="1 2">SAG 2036</strain>
    </source>
</reference>